<dbReference type="AlphaFoldDB" id="A0AAC9NDN6"/>
<dbReference type="RefSeq" id="WP_071168882.1">
    <property type="nucleotide sequence ID" value="NZ_CP017786.1"/>
</dbReference>
<keyword evidence="4" id="KW-1185">Reference proteome</keyword>
<reference evidence="2 4" key="2">
    <citation type="submission" date="2022-05" db="EMBL/GenBank/DDBJ databases">
        <title>Genome Sequencing of Bee-Associated Microbes.</title>
        <authorList>
            <person name="Dunlap C."/>
        </authorList>
    </citation>
    <scope>NUCLEOTIDE SEQUENCE [LARGE SCALE GENOMIC DNA]</scope>
    <source>
        <strain evidence="2 4">CBP-1093</strain>
    </source>
</reference>
<evidence type="ECO:0000313" key="2">
    <source>
        <dbReference type="EMBL" id="MCY9575492.1"/>
    </source>
</evidence>
<evidence type="ECO:0000313" key="4">
    <source>
        <dbReference type="Proteomes" id="UP001527057"/>
    </source>
</evidence>
<evidence type="ECO:0000313" key="1">
    <source>
        <dbReference type="EMBL" id="AOZ89934.1"/>
    </source>
</evidence>
<name>A0AAC9NDN6_9BACI</name>
<dbReference type="Proteomes" id="UP000177709">
    <property type="component" value="Chromosome"/>
</dbReference>
<organism evidence="1 3">
    <name type="scientific">Bacillus xiamenensis</name>
    <dbReference type="NCBI Taxonomy" id="1178537"/>
    <lineage>
        <taxon>Bacteria</taxon>
        <taxon>Bacillati</taxon>
        <taxon>Bacillota</taxon>
        <taxon>Bacilli</taxon>
        <taxon>Bacillales</taxon>
        <taxon>Bacillaceae</taxon>
        <taxon>Bacillus</taxon>
    </lineage>
</organism>
<sequence>MRIVLAKEKNLFEVNELIKKINLNVEEYNWVISDVTLTMLHDRKNQSHSEVMPNYTDFLFLKGEHFKKFLHDYSYSFIFAVLTALPRHVEHLNISSIPQIEENERYWNVNYTPVIPQAVFEIGFFDSTDVIFTGDQNILSEFRKKADFISFEEYLQTP</sequence>
<protein>
    <submittedName>
        <fullName evidence="1">Uncharacterized protein</fullName>
    </submittedName>
</protein>
<dbReference type="EMBL" id="JAMDMH010000011">
    <property type="protein sequence ID" value="MCY9575492.1"/>
    <property type="molecule type" value="Genomic_DNA"/>
</dbReference>
<dbReference type="EMBL" id="CP017786">
    <property type="protein sequence ID" value="AOZ89934.1"/>
    <property type="molecule type" value="Genomic_DNA"/>
</dbReference>
<dbReference type="KEGG" id="bxi:BK049_15290"/>
<evidence type="ECO:0000313" key="3">
    <source>
        <dbReference type="Proteomes" id="UP000177709"/>
    </source>
</evidence>
<dbReference type="Proteomes" id="UP001527057">
    <property type="component" value="Unassembled WGS sequence"/>
</dbReference>
<accession>A0AAC9NDN6</accession>
<reference evidence="1 3" key="1">
    <citation type="submission" date="2016-10" db="EMBL/GenBank/DDBJ databases">
        <title>Whole genome sequence of hyper active fibrinolysis bacterium Bacillus pumilus strain VV3 isolated from fermented rice.</title>
        <authorList>
            <person name="Mariadas V.A."/>
            <person name="Vijayaraghavan P."/>
            <person name="Dhandapani V."/>
        </authorList>
    </citation>
    <scope>NUCLEOTIDE SEQUENCE [LARGE SCALE GENOMIC DNA]</scope>
    <source>
        <strain evidence="1 3">VV3</strain>
    </source>
</reference>
<proteinExistence type="predicted"/>
<gene>
    <name evidence="1" type="ORF">BK049_15290</name>
    <name evidence="2" type="ORF">M5W27_06470</name>
</gene>